<name>A0A7D5KHD2_9EURY</name>
<dbReference type="Proteomes" id="UP000509241">
    <property type="component" value="Chromosome"/>
</dbReference>
<evidence type="ECO:0000256" key="1">
    <source>
        <dbReference type="SAM" id="MobiDB-lite"/>
    </source>
</evidence>
<dbReference type="CDD" id="cd02955">
    <property type="entry name" value="SSP411"/>
    <property type="match status" value="1"/>
</dbReference>
<dbReference type="SUPFAM" id="SSF48208">
    <property type="entry name" value="Six-hairpin glycosidases"/>
    <property type="match status" value="1"/>
</dbReference>
<keyword evidence="4" id="KW-1185">Reference proteome</keyword>
<dbReference type="EMBL" id="CP058601">
    <property type="protein sequence ID" value="QLG47559.1"/>
    <property type="molecule type" value="Genomic_DNA"/>
</dbReference>
<protein>
    <submittedName>
        <fullName evidence="3">Thioredoxin domain-containing protein</fullName>
    </submittedName>
</protein>
<dbReference type="GO" id="GO:0005975">
    <property type="term" value="P:carbohydrate metabolic process"/>
    <property type="evidence" value="ECO:0007669"/>
    <property type="project" value="InterPro"/>
</dbReference>
<accession>A0A7D5KHD2</accession>
<dbReference type="InterPro" id="IPR036249">
    <property type="entry name" value="Thioredoxin-like_sf"/>
</dbReference>
<evidence type="ECO:0000313" key="3">
    <source>
        <dbReference type="EMBL" id="QLG47559.1"/>
    </source>
</evidence>
<dbReference type="SUPFAM" id="SSF52833">
    <property type="entry name" value="Thioredoxin-like"/>
    <property type="match status" value="1"/>
</dbReference>
<dbReference type="Pfam" id="PF03190">
    <property type="entry name" value="Thioredox_DsbH"/>
    <property type="match status" value="1"/>
</dbReference>
<feature type="domain" description="Spermatogenesis-associated protein 20-like TRX" evidence="2">
    <location>
        <begin position="8"/>
        <end position="168"/>
    </location>
</feature>
<dbReference type="InterPro" id="IPR004879">
    <property type="entry name" value="Ssp411-like_TRX"/>
</dbReference>
<dbReference type="OrthoDB" id="28016at2157"/>
<dbReference type="KEGG" id="haly:HYG82_01200"/>
<dbReference type="PANTHER" id="PTHR42899:SF1">
    <property type="entry name" value="SPERMATOGENESIS-ASSOCIATED PROTEIN 20"/>
    <property type="match status" value="1"/>
</dbReference>
<evidence type="ECO:0000259" key="2">
    <source>
        <dbReference type="Pfam" id="PF03190"/>
    </source>
</evidence>
<dbReference type="Gene3D" id="3.40.30.10">
    <property type="entry name" value="Glutaredoxin"/>
    <property type="match status" value="1"/>
</dbReference>
<feature type="region of interest" description="Disordered" evidence="1">
    <location>
        <begin position="1"/>
        <end position="24"/>
    </location>
</feature>
<dbReference type="InterPro" id="IPR024705">
    <property type="entry name" value="Ssp411"/>
</dbReference>
<dbReference type="InterPro" id="IPR008928">
    <property type="entry name" value="6-hairpin_glycosidase_sf"/>
</dbReference>
<dbReference type="AlphaFoldDB" id="A0A7D5KHD2"/>
<dbReference type="InterPro" id="IPR012341">
    <property type="entry name" value="6hp_glycosidase-like_sf"/>
</dbReference>
<organism evidence="3 4">
    <name type="scientific">Natrinema halophilum</name>
    <dbReference type="NCBI Taxonomy" id="1699371"/>
    <lineage>
        <taxon>Archaea</taxon>
        <taxon>Methanobacteriati</taxon>
        <taxon>Methanobacteriota</taxon>
        <taxon>Stenosarchaea group</taxon>
        <taxon>Halobacteria</taxon>
        <taxon>Halobacteriales</taxon>
        <taxon>Natrialbaceae</taxon>
        <taxon>Natrinema</taxon>
    </lineage>
</organism>
<evidence type="ECO:0000313" key="4">
    <source>
        <dbReference type="Proteomes" id="UP000509241"/>
    </source>
</evidence>
<dbReference type="PIRSF" id="PIRSF006402">
    <property type="entry name" value="UCP006402_thioredoxin"/>
    <property type="match status" value="1"/>
</dbReference>
<feature type="compositionally biased region" description="Basic and acidic residues" evidence="1">
    <location>
        <begin position="1"/>
        <end position="10"/>
    </location>
</feature>
<dbReference type="GeneID" id="56031865"/>
<dbReference type="PANTHER" id="PTHR42899">
    <property type="entry name" value="SPERMATOGENESIS-ASSOCIATED PROTEIN 20"/>
    <property type="match status" value="1"/>
</dbReference>
<gene>
    <name evidence="3" type="ORF">HYG82_01200</name>
</gene>
<reference evidence="3 4" key="1">
    <citation type="submission" date="2020-07" db="EMBL/GenBank/DDBJ databases">
        <authorList>
            <person name="Cui H."/>
        </authorList>
    </citation>
    <scope>NUCLEOTIDE SEQUENCE [LARGE SCALE GENOMIC DNA]</scope>
    <source>
        <strain evidence="3 4">YPL8</strain>
    </source>
</reference>
<proteinExistence type="predicted"/>
<dbReference type="Gene3D" id="1.50.10.10">
    <property type="match status" value="2"/>
</dbReference>
<dbReference type="RefSeq" id="WP_179259302.1">
    <property type="nucleotide sequence ID" value="NZ_CP058601.1"/>
</dbReference>
<sequence length="742" mass="83112">MTDPTSRNRLEEEESPYLRQHADNPVNWQPWDERALEAARERDVPIFLSIGYSACHWCHVMEEESFADEAVAEVLNENFVPIKVDREERPDVDSIYMTVCQLVRGQGGWPLSAWLTPEGKPFFIGTYFPKEGQRGQPGFRDLLDRISDSWTNGDDREEMEHRAEQWTDAAKDRLEETADATGTDAGASAEPPSSDILETAADAIVRNADREFGGFGSGQKFPQPTRLRVLARAYDRTGDEDYLDVLEQTLGAMASGGLYDHVGGGFHRYCVDRDWTVPHFEKMLYDNAEIPRAFLAGYQITGKGRYAEVVDETLAFVDRELTHDEGGFFSTLDAQSESLETGEREEGAFYVWTPDEVEDVLEDEADAALFCKRYDISRSGNFEGQNQPNRVTPVSELAVGFDLEESEILKRLESARQRLFEAREERPRPDRDEKVLASWNGLMISTFAEAALVLGEDDHADTAVDALEFVRDRLWDEDEQRLSRRYKDGDVAIDGYLEDYAFLARGALDCYQATGDVDHLAFALELARIIEVEFWDAERGTLYFTPESGESLVTRPQELGDQSTPSAAGVAVETLLALDEFATSEGSTVPRADGEAVDEDFEGVAATVLETHANRIEANTLEHATLCLAADRLRSGLLEVTVAADEFPEAWREQFASRYFPDRLFALRPPTEEGLEEWLDMLGFAEAPPIWAHREARDGEATLYVCRDRTCSPPTHDVTDALEWLGDADEGSGAGDVADAPF</sequence>